<evidence type="ECO:0000256" key="6">
    <source>
        <dbReference type="PROSITE-ProRule" id="PRU00192"/>
    </source>
</evidence>
<dbReference type="Gene3D" id="2.30.30.40">
    <property type="entry name" value="SH3 Domains"/>
    <property type="match status" value="1"/>
</dbReference>
<dbReference type="PIRSF" id="PIRSF001741">
    <property type="entry name" value="MAGUK_DLGH"/>
    <property type="match status" value="1"/>
</dbReference>
<keyword evidence="3 6" id="KW-0728">SH3 domain</keyword>
<dbReference type="GO" id="GO:0019901">
    <property type="term" value="F:protein kinase binding"/>
    <property type="evidence" value="ECO:0007669"/>
    <property type="project" value="TreeGrafter"/>
</dbReference>
<dbReference type="SUPFAM" id="SSF50156">
    <property type="entry name" value="PDZ domain-like"/>
    <property type="match status" value="3"/>
</dbReference>
<evidence type="ECO:0000256" key="1">
    <source>
        <dbReference type="ARBA" id="ARBA00004170"/>
    </source>
</evidence>
<dbReference type="PROSITE" id="PS50106">
    <property type="entry name" value="PDZ"/>
    <property type="match status" value="3"/>
</dbReference>
<dbReference type="GO" id="GO:0007268">
    <property type="term" value="P:chemical synaptic transmission"/>
    <property type="evidence" value="ECO:0007669"/>
    <property type="project" value="InterPro"/>
</dbReference>
<dbReference type="InterPro" id="IPR016313">
    <property type="entry name" value="DLG1-like"/>
</dbReference>
<comment type="similarity">
    <text evidence="2">Belongs to the MAGUK family.</text>
</comment>
<evidence type="ECO:0000313" key="10">
    <source>
        <dbReference type="Ensembl" id="ENSACOP00000021119.1"/>
    </source>
</evidence>
<dbReference type="FunFam" id="2.30.30.40:FF:000058">
    <property type="entry name" value="Disks large homolog 1 isoform X1"/>
    <property type="match status" value="1"/>
</dbReference>
<comment type="subcellular location">
    <subcellularLocation>
        <location evidence="1">Membrane</location>
        <topology evidence="1">Peripheral membrane protein</topology>
    </subcellularLocation>
</comment>
<dbReference type="CDD" id="cd06723">
    <property type="entry name" value="PDZ1_Dlg1-2-4-like"/>
    <property type="match status" value="1"/>
</dbReference>
<dbReference type="Pfam" id="PF00018">
    <property type="entry name" value="SH3_1"/>
    <property type="match status" value="1"/>
</dbReference>
<dbReference type="GO" id="GO:0031594">
    <property type="term" value="C:neuromuscular junction"/>
    <property type="evidence" value="ECO:0007669"/>
    <property type="project" value="InterPro"/>
</dbReference>
<evidence type="ECO:0000259" key="7">
    <source>
        <dbReference type="PROSITE" id="PS50002"/>
    </source>
</evidence>
<dbReference type="InterPro" id="IPR008145">
    <property type="entry name" value="GK/Ca_channel_bsu"/>
</dbReference>
<keyword evidence="11" id="KW-1185">Reference proteome</keyword>
<dbReference type="CDD" id="cd12031">
    <property type="entry name" value="SH3_DLG1"/>
    <property type="match status" value="1"/>
</dbReference>
<dbReference type="GO" id="GO:0043113">
    <property type="term" value="P:receptor clustering"/>
    <property type="evidence" value="ECO:0007669"/>
    <property type="project" value="TreeGrafter"/>
</dbReference>
<dbReference type="InterPro" id="IPR027417">
    <property type="entry name" value="P-loop_NTPase"/>
</dbReference>
<dbReference type="GO" id="GO:0097120">
    <property type="term" value="P:receptor localization to synapse"/>
    <property type="evidence" value="ECO:0007669"/>
    <property type="project" value="TreeGrafter"/>
</dbReference>
<dbReference type="CDD" id="cd06724">
    <property type="entry name" value="PDZ2_Dlg1-2-4-like"/>
    <property type="match status" value="1"/>
</dbReference>
<dbReference type="Pfam" id="PF10600">
    <property type="entry name" value="PDZ_assoc"/>
    <property type="match status" value="1"/>
</dbReference>
<dbReference type="Gene3D" id="3.40.50.300">
    <property type="entry name" value="P-loop containing nucleotide triphosphate hydrolases"/>
    <property type="match status" value="1"/>
</dbReference>
<evidence type="ECO:0000313" key="11">
    <source>
        <dbReference type="Proteomes" id="UP000694522"/>
    </source>
</evidence>
<dbReference type="GO" id="GO:0035255">
    <property type="term" value="F:ionotropic glutamate receptor binding"/>
    <property type="evidence" value="ECO:0007669"/>
    <property type="project" value="TreeGrafter"/>
</dbReference>
<dbReference type="InterPro" id="IPR036028">
    <property type="entry name" value="SH3-like_dom_sf"/>
</dbReference>
<reference evidence="10" key="1">
    <citation type="submission" date="2025-05" db="UniProtKB">
        <authorList>
            <consortium name="Ensembl"/>
        </authorList>
    </citation>
    <scope>IDENTIFICATION</scope>
</reference>
<dbReference type="FunFam" id="2.30.42.10:FF:000002">
    <property type="entry name" value="Disks large homolog 4 isoform 2"/>
    <property type="match status" value="1"/>
</dbReference>
<dbReference type="InterPro" id="IPR020590">
    <property type="entry name" value="Guanylate_kinase_CS"/>
</dbReference>
<dbReference type="Ensembl" id="ENSACOT00000021876.1">
    <property type="protein sequence ID" value="ENSACOP00000021119.1"/>
    <property type="gene ID" value="ENSACOG00000013626.1"/>
</dbReference>
<dbReference type="CDD" id="cd00071">
    <property type="entry name" value="GMPK"/>
    <property type="match status" value="1"/>
</dbReference>
<dbReference type="InterPro" id="IPR008144">
    <property type="entry name" value="Guanylate_kin-like_dom"/>
</dbReference>
<feature type="domain" description="PDZ" evidence="9">
    <location>
        <begin position="114"/>
        <end position="201"/>
    </location>
</feature>
<dbReference type="GO" id="GO:0043005">
    <property type="term" value="C:neuron projection"/>
    <property type="evidence" value="ECO:0007669"/>
    <property type="project" value="InterPro"/>
</dbReference>
<dbReference type="GO" id="GO:0099072">
    <property type="term" value="P:regulation of postsynaptic membrane neurotransmitter receptor levels"/>
    <property type="evidence" value="ECO:0007669"/>
    <property type="project" value="TreeGrafter"/>
</dbReference>
<evidence type="ECO:0000256" key="2">
    <source>
        <dbReference type="ARBA" id="ARBA00007014"/>
    </source>
</evidence>
<evidence type="ECO:0000259" key="8">
    <source>
        <dbReference type="PROSITE" id="PS50052"/>
    </source>
</evidence>
<dbReference type="PROSITE" id="PS50002">
    <property type="entry name" value="SH3"/>
    <property type="match status" value="1"/>
</dbReference>
<evidence type="ECO:0000259" key="9">
    <source>
        <dbReference type="PROSITE" id="PS50106"/>
    </source>
</evidence>
<dbReference type="SMART" id="SM00072">
    <property type="entry name" value="GuKc"/>
    <property type="match status" value="1"/>
</dbReference>
<evidence type="ECO:0000256" key="4">
    <source>
        <dbReference type="ARBA" id="ARBA00022737"/>
    </source>
</evidence>
<dbReference type="FunFam" id="3.40.50.300:FF:001402">
    <property type="entry name" value="Discs, large homolog 3 (Drosophila)"/>
    <property type="match status" value="1"/>
</dbReference>
<dbReference type="PROSITE" id="PS00856">
    <property type="entry name" value="GUANYLATE_KINASE_1"/>
    <property type="match status" value="1"/>
</dbReference>
<feature type="domain" description="PDZ" evidence="9">
    <location>
        <begin position="25"/>
        <end position="106"/>
    </location>
</feature>
<dbReference type="PANTHER" id="PTHR23119:SF5">
    <property type="entry name" value="DISKS LARGE HOMOLOG 1"/>
    <property type="match status" value="1"/>
</dbReference>
<dbReference type="InterPro" id="IPR036034">
    <property type="entry name" value="PDZ_sf"/>
</dbReference>
<dbReference type="FunFam" id="2.30.42.10:FF:000001">
    <property type="entry name" value="Disks large homolog 1 isoform 2"/>
    <property type="match status" value="1"/>
</dbReference>
<proteinExistence type="inferred from homology"/>
<keyword evidence="4" id="KW-0677">Repeat</keyword>
<dbReference type="InterPro" id="IPR019583">
    <property type="entry name" value="DLG1-4_PDZ_assoc"/>
</dbReference>
<dbReference type="Ensembl" id="ENSACOT00000024415.1">
    <property type="protein sequence ID" value="ENSACOP00000023604.1"/>
    <property type="gene ID" value="ENSACOG00000015045.1"/>
</dbReference>
<evidence type="ECO:0000256" key="5">
    <source>
        <dbReference type="ARBA" id="ARBA00023136"/>
    </source>
</evidence>
<dbReference type="SUPFAM" id="SSF50044">
    <property type="entry name" value="SH3-domain"/>
    <property type="match status" value="1"/>
</dbReference>
<dbReference type="CDD" id="cd06795">
    <property type="entry name" value="PDZ3_Dlg1-2-4-like"/>
    <property type="match status" value="1"/>
</dbReference>
<name>A0A8B9GFZ8_9PSIT</name>
<keyword evidence="5" id="KW-0472">Membrane</keyword>
<dbReference type="FunFam" id="2.30.42.10:FF:000049">
    <property type="entry name" value="disks large homolog 1 isoform X1"/>
    <property type="match status" value="1"/>
</dbReference>
<dbReference type="Gene3D" id="2.30.42.10">
    <property type="match status" value="3"/>
</dbReference>
<protein>
    <recommendedName>
        <fullName evidence="12">Disks large 1</fullName>
    </recommendedName>
</protein>
<dbReference type="PANTHER" id="PTHR23119">
    <property type="entry name" value="DISCS LARGE"/>
    <property type="match status" value="1"/>
</dbReference>
<dbReference type="Proteomes" id="UP000694522">
    <property type="component" value="Unplaced"/>
</dbReference>
<dbReference type="PROSITE" id="PS50052">
    <property type="entry name" value="GUANYLATE_KINASE_2"/>
    <property type="match status" value="1"/>
</dbReference>
<dbReference type="Pfam" id="PF00625">
    <property type="entry name" value="Guanylate_kin"/>
    <property type="match status" value="1"/>
</dbReference>
<dbReference type="Gene3D" id="3.30.63.10">
    <property type="entry name" value="Guanylate Kinase phosphate binding domain"/>
    <property type="match status" value="1"/>
</dbReference>
<dbReference type="Pfam" id="PF00595">
    <property type="entry name" value="PDZ"/>
    <property type="match status" value="3"/>
</dbReference>
<feature type="domain" description="Guanylate kinase-like" evidence="8">
    <location>
        <begin position="488"/>
        <end position="663"/>
    </location>
</feature>
<dbReference type="GO" id="GO:0016323">
    <property type="term" value="C:basolateral plasma membrane"/>
    <property type="evidence" value="ECO:0007669"/>
    <property type="project" value="TreeGrafter"/>
</dbReference>
<feature type="domain" description="PDZ" evidence="9">
    <location>
        <begin position="263"/>
        <end position="344"/>
    </location>
</feature>
<dbReference type="SMART" id="SM00326">
    <property type="entry name" value="SH3"/>
    <property type="match status" value="1"/>
</dbReference>
<dbReference type="FunFam" id="3.30.63.10:FF:000001">
    <property type="entry name" value="Disks large homolog 1 isoform 2"/>
    <property type="match status" value="1"/>
</dbReference>
<accession>A0A8B9GFZ8</accession>
<dbReference type="SMART" id="SM00228">
    <property type="entry name" value="PDZ"/>
    <property type="match status" value="3"/>
</dbReference>
<feature type="domain" description="SH3" evidence="7">
    <location>
        <begin position="378"/>
        <end position="448"/>
    </location>
</feature>
<dbReference type="AlphaFoldDB" id="A0A8B9GFZ8"/>
<dbReference type="InterPro" id="IPR001452">
    <property type="entry name" value="SH3_domain"/>
</dbReference>
<dbReference type="SUPFAM" id="SSF52540">
    <property type="entry name" value="P-loop containing nucleoside triphosphate hydrolases"/>
    <property type="match status" value="1"/>
</dbReference>
<evidence type="ECO:0008006" key="12">
    <source>
        <dbReference type="Google" id="ProtNLM"/>
    </source>
</evidence>
<dbReference type="InterPro" id="IPR050614">
    <property type="entry name" value="Synaptic_Scaffolding_LAP-MAGUK"/>
</dbReference>
<dbReference type="GO" id="GO:0098609">
    <property type="term" value="P:cell-cell adhesion"/>
    <property type="evidence" value="ECO:0007669"/>
    <property type="project" value="TreeGrafter"/>
</dbReference>
<organism evidence="10 11">
    <name type="scientific">Amazona collaria</name>
    <name type="common">yellow-billed parrot</name>
    <dbReference type="NCBI Taxonomy" id="241587"/>
    <lineage>
        <taxon>Eukaryota</taxon>
        <taxon>Metazoa</taxon>
        <taxon>Chordata</taxon>
        <taxon>Craniata</taxon>
        <taxon>Vertebrata</taxon>
        <taxon>Euteleostomi</taxon>
        <taxon>Archelosauria</taxon>
        <taxon>Archosauria</taxon>
        <taxon>Dinosauria</taxon>
        <taxon>Saurischia</taxon>
        <taxon>Theropoda</taxon>
        <taxon>Coelurosauria</taxon>
        <taxon>Aves</taxon>
        <taxon>Neognathae</taxon>
        <taxon>Neoaves</taxon>
        <taxon>Telluraves</taxon>
        <taxon>Australaves</taxon>
        <taxon>Psittaciformes</taxon>
        <taxon>Psittacidae</taxon>
        <taxon>Amazona</taxon>
    </lineage>
</organism>
<sequence length="678" mass="74982">MILLNGNTKQNSLYCLIPPLPPPPGNSGLGFSIAGGTDNPHIGDDSSIFITKIIAGGAAAQDGRLRVNDCILRVNEVDVRDVTHSKAVEALKEAGSIVRLYVKRRKPVTEKIVEIKLVKGPKGLGFSIAGGVGNQHIPGDNSIYVTKIIEGGAAHKDGKLQIGDKLLAVNSVCLEEVTHEEAVTALKNTSDFVYLKVAKPTSMFMNDSYAPPDITNSYSQTVDNHITPSAYLAQSLPPASPGRYSPIPKGMLGDDEITREPRKVVLHRGSTGLGFNIVGGEDGEGIFISFILAGGPADLSGELRKGDRIISVNGVDLKAATHEQAAAALKNAGQAVTIVAQYRPEEYSRFEAKIHDLREQMMNSSISSGSGSLRTSQKRSLYVRALFDYDKTKDSGLPSQGLNFKFGDILHVINASDDEWWQARQVTPDGESDEIGVIPSKRRVEKKERARLKTVKFNSKTRGDKGVSGQEEYVLSYEPVNQQEVSYTRPVIVLGPMKDRINDDLISEFPDKFGSCVPHTTRPKRDYEVDGRDYHFVTSREQMEKDIQDHKFIEAGQYNNHLYGTSVQSVREVAEKGKHCILDVSGNAIKRLQIAQLYPISIFIKPKTVENIMEMNKRLTEEQARKTFERAMKLEQEFTEHFTAIVQGDTLEEIYNQVKQIIEEQSGPYIWVPAKEKL</sequence>
<dbReference type="InterPro" id="IPR001478">
    <property type="entry name" value="PDZ"/>
</dbReference>
<dbReference type="GO" id="GO:0045197">
    <property type="term" value="P:establishment or maintenance of epithelial cell apical/basal polarity"/>
    <property type="evidence" value="ECO:0007669"/>
    <property type="project" value="TreeGrafter"/>
</dbReference>
<evidence type="ECO:0000256" key="3">
    <source>
        <dbReference type="ARBA" id="ARBA00022443"/>
    </source>
</evidence>
<dbReference type="GO" id="GO:0098839">
    <property type="term" value="C:postsynaptic density membrane"/>
    <property type="evidence" value="ECO:0007669"/>
    <property type="project" value="TreeGrafter"/>
</dbReference>